<evidence type="ECO:0000313" key="2">
    <source>
        <dbReference type="EMBL" id="GAQ90203.1"/>
    </source>
</evidence>
<reference evidence="2 3" key="1">
    <citation type="journal article" date="2014" name="Nat. Commun.">
        <title>Klebsormidium flaccidum genome reveals primary factors for plant terrestrial adaptation.</title>
        <authorList>
            <person name="Hori K."/>
            <person name="Maruyama F."/>
            <person name="Fujisawa T."/>
            <person name="Togashi T."/>
            <person name="Yamamoto N."/>
            <person name="Seo M."/>
            <person name="Sato S."/>
            <person name="Yamada T."/>
            <person name="Mori H."/>
            <person name="Tajima N."/>
            <person name="Moriyama T."/>
            <person name="Ikeuchi M."/>
            <person name="Watanabe M."/>
            <person name="Wada H."/>
            <person name="Kobayashi K."/>
            <person name="Saito M."/>
            <person name="Masuda T."/>
            <person name="Sasaki-Sekimoto Y."/>
            <person name="Mashiguchi K."/>
            <person name="Awai K."/>
            <person name="Shimojima M."/>
            <person name="Masuda S."/>
            <person name="Iwai M."/>
            <person name="Nobusawa T."/>
            <person name="Narise T."/>
            <person name="Kondo S."/>
            <person name="Saito H."/>
            <person name="Sato R."/>
            <person name="Murakawa M."/>
            <person name="Ihara Y."/>
            <person name="Oshima-Yamada Y."/>
            <person name="Ohtaka K."/>
            <person name="Satoh M."/>
            <person name="Sonobe K."/>
            <person name="Ishii M."/>
            <person name="Ohtani R."/>
            <person name="Kanamori-Sato M."/>
            <person name="Honoki R."/>
            <person name="Miyazaki D."/>
            <person name="Mochizuki H."/>
            <person name="Umetsu J."/>
            <person name="Higashi K."/>
            <person name="Shibata D."/>
            <person name="Kamiya Y."/>
            <person name="Sato N."/>
            <person name="Nakamura Y."/>
            <person name="Tabata S."/>
            <person name="Ida S."/>
            <person name="Kurokawa K."/>
            <person name="Ohta H."/>
        </authorList>
    </citation>
    <scope>NUCLEOTIDE SEQUENCE [LARGE SCALE GENOMIC DNA]</scope>
    <source>
        <strain evidence="2 3">NIES-2285</strain>
    </source>
</reference>
<feature type="region of interest" description="Disordered" evidence="1">
    <location>
        <begin position="47"/>
        <end position="66"/>
    </location>
</feature>
<evidence type="ECO:0000313" key="3">
    <source>
        <dbReference type="Proteomes" id="UP000054558"/>
    </source>
</evidence>
<organism evidence="2 3">
    <name type="scientific">Klebsormidium nitens</name>
    <name type="common">Green alga</name>
    <name type="synonym">Ulothrix nitens</name>
    <dbReference type="NCBI Taxonomy" id="105231"/>
    <lineage>
        <taxon>Eukaryota</taxon>
        <taxon>Viridiplantae</taxon>
        <taxon>Streptophyta</taxon>
        <taxon>Klebsormidiophyceae</taxon>
        <taxon>Klebsormidiales</taxon>
        <taxon>Klebsormidiaceae</taxon>
        <taxon>Klebsormidium</taxon>
    </lineage>
</organism>
<protein>
    <submittedName>
        <fullName evidence="2">Uncharacterized protein</fullName>
    </submittedName>
</protein>
<dbReference type="AlphaFoldDB" id="A0A1Y1IHN2"/>
<dbReference type="EMBL" id="DF237561">
    <property type="protein sequence ID" value="GAQ90203.1"/>
    <property type="molecule type" value="Genomic_DNA"/>
</dbReference>
<name>A0A1Y1IHN2_KLENI</name>
<gene>
    <name evidence="2" type="ORF">KFL_006120065</name>
</gene>
<sequence>MPSAPPSLEDLVILVRSLDENVAERTLLPESSAPAISVPVVVEGPKVAGAEKESDADEDDDAKRLPVSPELAESLLAVMQTVKEEGGADPEDAEEAEELAGRLSHVCEVSAYPKECPFKY</sequence>
<proteinExistence type="predicted"/>
<keyword evidence="3" id="KW-1185">Reference proteome</keyword>
<dbReference type="Proteomes" id="UP000054558">
    <property type="component" value="Unassembled WGS sequence"/>
</dbReference>
<evidence type="ECO:0000256" key="1">
    <source>
        <dbReference type="SAM" id="MobiDB-lite"/>
    </source>
</evidence>
<accession>A0A1Y1IHN2</accession>